<dbReference type="EMBL" id="CP008743">
    <property type="protein sequence ID" value="ARN84471.1"/>
    <property type="molecule type" value="Genomic_DNA"/>
</dbReference>
<dbReference type="KEGG" id="naf:GQ61_03080"/>
<dbReference type="Proteomes" id="UP000237351">
    <property type="component" value="Chromosome"/>
</dbReference>
<organism evidence="1 2">
    <name type="scientific">Candidatus Nucleicultrix amoebiphila FS5</name>
    <dbReference type="NCBI Taxonomy" id="1414854"/>
    <lineage>
        <taxon>Bacteria</taxon>
        <taxon>Pseudomonadati</taxon>
        <taxon>Pseudomonadota</taxon>
        <taxon>Alphaproteobacteria</taxon>
        <taxon>Holosporales</taxon>
        <taxon>Candidatus Nucleicultricaceae</taxon>
        <taxon>Candidatus Nucleicultrix</taxon>
    </lineage>
</organism>
<reference evidence="1 2" key="1">
    <citation type="submission" date="2014-06" db="EMBL/GenBank/DDBJ databases">
        <title>The genome of the endonuclear symbiont Nucleicultrix amoebiphila.</title>
        <authorList>
            <person name="Schulz F."/>
            <person name="Horn M."/>
        </authorList>
    </citation>
    <scope>NUCLEOTIDE SEQUENCE [LARGE SCALE GENOMIC DNA]</scope>
    <source>
        <strain evidence="1 2">FS5</strain>
    </source>
</reference>
<proteinExistence type="predicted"/>
<keyword evidence="2" id="KW-1185">Reference proteome</keyword>
<evidence type="ECO:0000313" key="1">
    <source>
        <dbReference type="EMBL" id="ARN84471.1"/>
    </source>
</evidence>
<dbReference type="AlphaFoldDB" id="A0A1W6N3W8"/>
<name>A0A1W6N3W8_9PROT</name>
<accession>A0A1W6N3W8</accession>
<dbReference type="STRING" id="1414854.GQ61_03080"/>
<sequence>MIERCYAEEKLWDFSLFFEEEVEITEEKSVLELQGISYLNEENWVIWMNNKRYSKKENFEGVKIQKINLAEIELIWLIEGYRHFIKLSPGEVYCSKNRITFQSRSQCLCD</sequence>
<evidence type="ECO:0000313" key="2">
    <source>
        <dbReference type="Proteomes" id="UP000237351"/>
    </source>
</evidence>
<gene>
    <name evidence="1" type="ORF">GQ61_03080</name>
</gene>
<protein>
    <submittedName>
        <fullName evidence="1">Uncharacterized protein</fullName>
    </submittedName>
</protein>